<keyword evidence="3" id="KW-1185">Reference proteome</keyword>
<gene>
    <name evidence="2" type="ORF">GDO78_003497</name>
</gene>
<dbReference type="AlphaFoldDB" id="A0A8J6K0K2"/>
<evidence type="ECO:0000313" key="3">
    <source>
        <dbReference type="Proteomes" id="UP000770717"/>
    </source>
</evidence>
<protein>
    <recommendedName>
        <fullName evidence="1">SprT-like domain-containing protein</fullName>
    </recommendedName>
</protein>
<reference evidence="2" key="1">
    <citation type="thesis" date="2020" institute="ProQuest LLC" country="789 East Eisenhower Parkway, Ann Arbor, MI, USA">
        <title>Comparative Genomics and Chromosome Evolution.</title>
        <authorList>
            <person name="Mudd A.B."/>
        </authorList>
    </citation>
    <scope>NUCLEOTIDE SEQUENCE</scope>
    <source>
        <strain evidence="2">HN-11 Male</strain>
        <tissue evidence="2">Kidney and liver</tissue>
    </source>
</reference>
<accession>A0A8J6K0K2</accession>
<evidence type="ECO:0000313" key="2">
    <source>
        <dbReference type="EMBL" id="KAG9475072.1"/>
    </source>
</evidence>
<organism evidence="2 3">
    <name type="scientific">Eleutherodactylus coqui</name>
    <name type="common">Puerto Rican coqui</name>
    <dbReference type="NCBI Taxonomy" id="57060"/>
    <lineage>
        <taxon>Eukaryota</taxon>
        <taxon>Metazoa</taxon>
        <taxon>Chordata</taxon>
        <taxon>Craniata</taxon>
        <taxon>Vertebrata</taxon>
        <taxon>Euteleostomi</taxon>
        <taxon>Amphibia</taxon>
        <taxon>Batrachia</taxon>
        <taxon>Anura</taxon>
        <taxon>Neobatrachia</taxon>
        <taxon>Hyloidea</taxon>
        <taxon>Eleutherodactylidae</taxon>
        <taxon>Eleutherodactylinae</taxon>
        <taxon>Eleutherodactylus</taxon>
        <taxon>Eleutherodactylus</taxon>
    </lineage>
</organism>
<comment type="caution">
    <text evidence="2">The sequence shown here is derived from an EMBL/GenBank/DDBJ whole genome shotgun (WGS) entry which is preliminary data.</text>
</comment>
<sequence length="174" mass="19946">MSTCITSSIQAIGGTTGRPLCNIHGCFLEEITLPTSIYTTNFKETKQELVSRLYQLYNSTIFENKLPENMSIIWNKRLTTTSGYCSWMNKGDESYCIINLSDKNRVRDTLVHEMCHAACRLINKQLDSGSHGPLWKSYAANVTNVHPELPEVTVYHNYDINFPFTYQCRVCQCR</sequence>
<dbReference type="SMART" id="SM00731">
    <property type="entry name" value="SprT"/>
    <property type="match status" value="1"/>
</dbReference>
<dbReference type="GO" id="GO:0005634">
    <property type="term" value="C:nucleus"/>
    <property type="evidence" value="ECO:0007669"/>
    <property type="project" value="TreeGrafter"/>
</dbReference>
<feature type="domain" description="SprT-like" evidence="1">
    <location>
        <begin position="47"/>
        <end position="174"/>
    </location>
</feature>
<dbReference type="GO" id="GO:0006974">
    <property type="term" value="P:DNA damage response"/>
    <property type="evidence" value="ECO:0007669"/>
    <property type="project" value="UniProtKB-ARBA"/>
</dbReference>
<dbReference type="InterPro" id="IPR006640">
    <property type="entry name" value="SprT-like_domain"/>
</dbReference>
<proteinExistence type="predicted"/>
<dbReference type="EMBL" id="WNTK01000012">
    <property type="protein sequence ID" value="KAG9475072.1"/>
    <property type="molecule type" value="Genomic_DNA"/>
</dbReference>
<dbReference type="OrthoDB" id="20772at2759"/>
<evidence type="ECO:0000259" key="1">
    <source>
        <dbReference type="SMART" id="SM00731"/>
    </source>
</evidence>
<dbReference type="PANTHER" id="PTHR23099">
    <property type="entry name" value="TRANSCRIPTIONAL REGULATOR"/>
    <property type="match status" value="1"/>
</dbReference>
<dbReference type="Proteomes" id="UP000770717">
    <property type="component" value="Unassembled WGS sequence"/>
</dbReference>
<dbReference type="Pfam" id="PF10263">
    <property type="entry name" value="SprT-like"/>
    <property type="match status" value="1"/>
</dbReference>
<name>A0A8J6K0K2_ELECQ</name>
<dbReference type="PANTHER" id="PTHR23099:SF0">
    <property type="entry name" value="GERM CELL NUCLEAR ACIDIC PROTEIN"/>
    <property type="match status" value="1"/>
</dbReference>